<feature type="domain" description="Beta-lactamase-related" evidence="1">
    <location>
        <begin position="7"/>
        <end position="327"/>
    </location>
</feature>
<dbReference type="EMBL" id="JBHUHQ010000019">
    <property type="protein sequence ID" value="MFD2045445.1"/>
    <property type="molecule type" value="Genomic_DNA"/>
</dbReference>
<accession>A0ABW4W3T5</accession>
<sequence>MNLDNMNISKRMEHYNVAGLSMARIDDGQISTTGEYGVLELGLNNIVNRNSIFNACSISKFVTAILVMSLTEQGVLDLDQDVNNRLISWKVPDYPFMTKSKVTLRTLLSHQSGITDPNNSFTELTSIHGIPTITDLLEGKTPYCTESIKVTYEPESDFQYSDAGFCVIQQLIEDVMGRSFTDVMNERVFTPLDIKNSIFGQEELGREKGNLACGHNKQGLVVKGKYPIYPYPAASGLWSTPTDIACLVIELMDALNGKGRLGLSPESAREIITSQGSMVWTGLGLFLERSKQELEISSLGWGVGFQCLMVAYPFKGSGMVIMTNTDLGVHQLKGIIGEIYHSMA</sequence>
<dbReference type="PANTHER" id="PTHR46825">
    <property type="entry name" value="D-ALANYL-D-ALANINE-CARBOXYPEPTIDASE/ENDOPEPTIDASE AMPH"/>
    <property type="match status" value="1"/>
</dbReference>
<dbReference type="InterPro" id="IPR001466">
    <property type="entry name" value="Beta-lactam-related"/>
</dbReference>
<dbReference type="InterPro" id="IPR050491">
    <property type="entry name" value="AmpC-like"/>
</dbReference>
<dbReference type="SUPFAM" id="SSF56601">
    <property type="entry name" value="beta-lactamase/transpeptidase-like"/>
    <property type="match status" value="1"/>
</dbReference>
<gene>
    <name evidence="2" type="ORF">ACFSJF_14290</name>
</gene>
<dbReference type="Gene3D" id="3.40.710.10">
    <property type="entry name" value="DD-peptidase/beta-lactamase superfamily"/>
    <property type="match status" value="1"/>
</dbReference>
<evidence type="ECO:0000259" key="1">
    <source>
        <dbReference type="Pfam" id="PF00144"/>
    </source>
</evidence>
<dbReference type="InterPro" id="IPR012338">
    <property type="entry name" value="Beta-lactam/transpept-like"/>
</dbReference>
<reference evidence="3" key="1">
    <citation type="journal article" date="2019" name="Int. J. Syst. Evol. Microbiol.">
        <title>The Global Catalogue of Microorganisms (GCM) 10K type strain sequencing project: providing services to taxonomists for standard genome sequencing and annotation.</title>
        <authorList>
            <consortium name="The Broad Institute Genomics Platform"/>
            <consortium name="The Broad Institute Genome Sequencing Center for Infectious Disease"/>
            <person name="Wu L."/>
            <person name="Ma J."/>
        </authorList>
    </citation>
    <scope>NUCLEOTIDE SEQUENCE [LARGE SCALE GENOMIC DNA]</scope>
    <source>
        <strain evidence="3">R28</strain>
    </source>
</reference>
<dbReference type="GO" id="GO:0016787">
    <property type="term" value="F:hydrolase activity"/>
    <property type="evidence" value="ECO:0007669"/>
    <property type="project" value="UniProtKB-KW"/>
</dbReference>
<name>A0ABW4W3T5_9BACI</name>
<keyword evidence="2" id="KW-0378">Hydrolase</keyword>
<dbReference type="RefSeq" id="WP_377558084.1">
    <property type="nucleotide sequence ID" value="NZ_JBHUHQ010000019.1"/>
</dbReference>
<dbReference type="EC" id="3.-.-.-" evidence="2"/>
<organism evidence="2 3">
    <name type="scientific">Ornithinibacillus salinisoli</name>
    <dbReference type="NCBI Taxonomy" id="1848459"/>
    <lineage>
        <taxon>Bacteria</taxon>
        <taxon>Bacillati</taxon>
        <taxon>Bacillota</taxon>
        <taxon>Bacilli</taxon>
        <taxon>Bacillales</taxon>
        <taxon>Bacillaceae</taxon>
        <taxon>Ornithinibacillus</taxon>
    </lineage>
</organism>
<protein>
    <submittedName>
        <fullName evidence="2">Serine hydrolase domain-containing protein</fullName>
        <ecNumber evidence="2">3.-.-.-</ecNumber>
    </submittedName>
</protein>
<dbReference type="Proteomes" id="UP001597383">
    <property type="component" value="Unassembled WGS sequence"/>
</dbReference>
<proteinExistence type="predicted"/>
<comment type="caution">
    <text evidence="2">The sequence shown here is derived from an EMBL/GenBank/DDBJ whole genome shotgun (WGS) entry which is preliminary data.</text>
</comment>
<dbReference type="Pfam" id="PF00144">
    <property type="entry name" value="Beta-lactamase"/>
    <property type="match status" value="1"/>
</dbReference>
<dbReference type="PANTHER" id="PTHR46825:SF12">
    <property type="entry name" value="PENICILLIN-BINDING PROTEIN 4"/>
    <property type="match status" value="1"/>
</dbReference>
<evidence type="ECO:0000313" key="3">
    <source>
        <dbReference type="Proteomes" id="UP001597383"/>
    </source>
</evidence>
<keyword evidence="3" id="KW-1185">Reference proteome</keyword>
<evidence type="ECO:0000313" key="2">
    <source>
        <dbReference type="EMBL" id="MFD2045445.1"/>
    </source>
</evidence>